<reference evidence="7 8" key="1">
    <citation type="submission" date="2023-03" db="EMBL/GenBank/DDBJ databases">
        <title>High-quality genome of Scylla paramamosain provides insights in environmental adaptation.</title>
        <authorList>
            <person name="Zhang L."/>
        </authorList>
    </citation>
    <scope>NUCLEOTIDE SEQUENCE [LARGE SCALE GENOMIC DNA]</scope>
    <source>
        <strain evidence="7">LZ_2023a</strain>
        <tissue evidence="7">Muscle</tissue>
    </source>
</reference>
<dbReference type="EMBL" id="JARAKH010000003">
    <property type="protein sequence ID" value="KAK8405152.1"/>
    <property type="molecule type" value="Genomic_DNA"/>
</dbReference>
<keyword evidence="6" id="KW-0812">Transmembrane</keyword>
<proteinExistence type="inferred from homology"/>
<keyword evidence="5 6" id="KW-0472">Membrane</keyword>
<name>A0AAW0V3E9_SCYPA</name>
<accession>A0AAW0V3E9</accession>
<gene>
    <name evidence="7" type="ORF">O3P69_001610</name>
</gene>
<dbReference type="GO" id="GO:0045277">
    <property type="term" value="C:respiratory chain complex IV"/>
    <property type="evidence" value="ECO:0007669"/>
    <property type="project" value="InterPro"/>
</dbReference>
<dbReference type="Proteomes" id="UP001487740">
    <property type="component" value="Unassembled WGS sequence"/>
</dbReference>
<comment type="caution">
    <text evidence="7">The sequence shown here is derived from an EMBL/GenBank/DDBJ whole genome shotgun (WGS) entry which is preliminary data.</text>
</comment>
<dbReference type="AlphaFoldDB" id="A0AAW0V3E9"/>
<sequence length="102" mass="11548">MEAAMHTLVLIAAVQPWPRCVHTLTYHQLQGAGRAGFSTKKYAPVPRVLAEKMQQFQIPNDLPVHIKGGPVDRILMYITGIVCTLGFIDCFRVYYQLSYPKK</sequence>
<dbReference type="InterPro" id="IPR036539">
    <property type="entry name" value="Cyt_c_oxidase_su7a_sf"/>
</dbReference>
<protein>
    <submittedName>
        <fullName evidence="7">Uncharacterized protein</fullName>
    </submittedName>
</protein>
<evidence type="ECO:0000256" key="3">
    <source>
        <dbReference type="ARBA" id="ARBA00022792"/>
    </source>
</evidence>
<keyword evidence="3" id="KW-0999">Mitochondrion inner membrane</keyword>
<evidence type="ECO:0000256" key="2">
    <source>
        <dbReference type="ARBA" id="ARBA00009331"/>
    </source>
</evidence>
<evidence type="ECO:0000256" key="4">
    <source>
        <dbReference type="ARBA" id="ARBA00023128"/>
    </source>
</evidence>
<evidence type="ECO:0000313" key="8">
    <source>
        <dbReference type="Proteomes" id="UP001487740"/>
    </source>
</evidence>
<dbReference type="GO" id="GO:0006123">
    <property type="term" value="P:mitochondrial electron transport, cytochrome c to oxygen"/>
    <property type="evidence" value="ECO:0007669"/>
    <property type="project" value="InterPro"/>
</dbReference>
<comment type="similarity">
    <text evidence="2">Belongs to the cytochrome c oxidase VIIa family.</text>
</comment>
<evidence type="ECO:0000313" key="7">
    <source>
        <dbReference type="EMBL" id="KAK8405152.1"/>
    </source>
</evidence>
<keyword evidence="6" id="KW-1133">Transmembrane helix</keyword>
<dbReference type="Gene3D" id="4.10.91.10">
    <property type="entry name" value="Cytochrome c oxidase, subunit VIIa"/>
    <property type="match status" value="1"/>
</dbReference>
<evidence type="ECO:0000256" key="5">
    <source>
        <dbReference type="ARBA" id="ARBA00023136"/>
    </source>
</evidence>
<evidence type="ECO:0000256" key="6">
    <source>
        <dbReference type="SAM" id="Phobius"/>
    </source>
</evidence>
<dbReference type="GO" id="GO:0005743">
    <property type="term" value="C:mitochondrial inner membrane"/>
    <property type="evidence" value="ECO:0007669"/>
    <property type="project" value="UniProtKB-SubCell"/>
</dbReference>
<feature type="transmembrane region" description="Helical" evidence="6">
    <location>
        <begin position="74"/>
        <end position="95"/>
    </location>
</feature>
<keyword evidence="8" id="KW-1185">Reference proteome</keyword>
<dbReference type="SUPFAM" id="SSF81419">
    <property type="entry name" value="Mitochondrial cytochrome c oxidase subunit VIIa"/>
    <property type="match status" value="1"/>
</dbReference>
<comment type="subcellular location">
    <subcellularLocation>
        <location evidence="1">Mitochondrion inner membrane</location>
    </subcellularLocation>
</comment>
<organism evidence="7 8">
    <name type="scientific">Scylla paramamosain</name>
    <name type="common">Mud crab</name>
    <dbReference type="NCBI Taxonomy" id="85552"/>
    <lineage>
        <taxon>Eukaryota</taxon>
        <taxon>Metazoa</taxon>
        <taxon>Ecdysozoa</taxon>
        <taxon>Arthropoda</taxon>
        <taxon>Crustacea</taxon>
        <taxon>Multicrustacea</taxon>
        <taxon>Malacostraca</taxon>
        <taxon>Eumalacostraca</taxon>
        <taxon>Eucarida</taxon>
        <taxon>Decapoda</taxon>
        <taxon>Pleocyemata</taxon>
        <taxon>Brachyura</taxon>
        <taxon>Eubrachyura</taxon>
        <taxon>Portunoidea</taxon>
        <taxon>Portunidae</taxon>
        <taxon>Portuninae</taxon>
        <taxon>Scylla</taxon>
    </lineage>
</organism>
<evidence type="ECO:0000256" key="1">
    <source>
        <dbReference type="ARBA" id="ARBA00004273"/>
    </source>
</evidence>
<keyword evidence="4" id="KW-0496">Mitochondrion</keyword>